<dbReference type="OrthoDB" id="10255576at2759"/>
<dbReference type="Pfam" id="PF05071">
    <property type="entry name" value="NDUFA12"/>
    <property type="match status" value="1"/>
</dbReference>
<reference evidence="2 3" key="1">
    <citation type="journal article" date="2018" name="Nat. Ecol. Evol.">
        <title>Pezizomycetes genomes reveal the molecular basis of ectomycorrhizal truffle lifestyle.</title>
        <authorList>
            <person name="Murat C."/>
            <person name="Payen T."/>
            <person name="Noel B."/>
            <person name="Kuo A."/>
            <person name="Morin E."/>
            <person name="Chen J."/>
            <person name="Kohler A."/>
            <person name="Krizsan K."/>
            <person name="Balestrini R."/>
            <person name="Da Silva C."/>
            <person name="Montanini B."/>
            <person name="Hainaut M."/>
            <person name="Levati E."/>
            <person name="Barry K.W."/>
            <person name="Belfiori B."/>
            <person name="Cichocki N."/>
            <person name="Clum A."/>
            <person name="Dockter R.B."/>
            <person name="Fauchery L."/>
            <person name="Guy J."/>
            <person name="Iotti M."/>
            <person name="Le Tacon F."/>
            <person name="Lindquist E.A."/>
            <person name="Lipzen A."/>
            <person name="Malagnac F."/>
            <person name="Mello A."/>
            <person name="Molinier V."/>
            <person name="Miyauchi S."/>
            <person name="Poulain J."/>
            <person name="Riccioni C."/>
            <person name="Rubini A."/>
            <person name="Sitrit Y."/>
            <person name="Splivallo R."/>
            <person name="Traeger S."/>
            <person name="Wang M."/>
            <person name="Zifcakova L."/>
            <person name="Wipf D."/>
            <person name="Zambonelli A."/>
            <person name="Paolocci F."/>
            <person name="Nowrousian M."/>
            <person name="Ottonello S."/>
            <person name="Baldrian P."/>
            <person name="Spatafora J.W."/>
            <person name="Henrissat B."/>
            <person name="Nagy L.G."/>
            <person name="Aury J.M."/>
            <person name="Wincker P."/>
            <person name="Grigoriev I.V."/>
            <person name="Bonfante P."/>
            <person name="Martin F.M."/>
        </authorList>
    </citation>
    <scope>NUCLEOTIDE SEQUENCE [LARGE SCALE GENOMIC DNA]</scope>
    <source>
        <strain evidence="2 3">ATCC MYA-4762</strain>
    </source>
</reference>
<dbReference type="GO" id="GO:0032981">
    <property type="term" value="P:mitochondrial respiratory chain complex I assembly"/>
    <property type="evidence" value="ECO:0007669"/>
    <property type="project" value="TreeGrafter"/>
</dbReference>
<evidence type="ECO:0000313" key="3">
    <source>
        <dbReference type="Proteomes" id="UP000267821"/>
    </source>
</evidence>
<dbReference type="STRING" id="1051890.A0A3N4LIH5"/>
<dbReference type="AlphaFoldDB" id="A0A3N4LIH5"/>
<dbReference type="PANTHER" id="PTHR32470:SF2">
    <property type="entry name" value="NADH DEHYDROGENASE [UBIQUINONE] 1 ALPHA SUBCOMPLEX ASSEMBLY FACTOR 2"/>
    <property type="match status" value="1"/>
</dbReference>
<dbReference type="InterPro" id="IPR052618">
    <property type="entry name" value="ComplexI_NDUFA12"/>
</dbReference>
<accession>A0A3N4LIH5</accession>
<keyword evidence="3" id="KW-1185">Reference proteome</keyword>
<comment type="similarity">
    <text evidence="1">Belongs to the complex I NDUFA12 subunit family.</text>
</comment>
<evidence type="ECO:0000256" key="1">
    <source>
        <dbReference type="ARBA" id="ARBA00007355"/>
    </source>
</evidence>
<protein>
    <submittedName>
        <fullName evidence="2">Uncharacterized protein</fullName>
    </submittedName>
</protein>
<dbReference type="InterPro" id="IPR007763">
    <property type="entry name" value="NDUFA12"/>
</dbReference>
<dbReference type="Proteomes" id="UP000267821">
    <property type="component" value="Unassembled WGS sequence"/>
</dbReference>
<gene>
    <name evidence="2" type="ORF">L211DRAFT_890034</name>
</gene>
<organism evidence="2 3">
    <name type="scientific">Terfezia boudieri ATCC MYA-4762</name>
    <dbReference type="NCBI Taxonomy" id="1051890"/>
    <lineage>
        <taxon>Eukaryota</taxon>
        <taxon>Fungi</taxon>
        <taxon>Dikarya</taxon>
        <taxon>Ascomycota</taxon>
        <taxon>Pezizomycotina</taxon>
        <taxon>Pezizomycetes</taxon>
        <taxon>Pezizales</taxon>
        <taxon>Pezizaceae</taxon>
        <taxon>Terfezia</taxon>
    </lineage>
</organism>
<dbReference type="InParanoid" id="A0A3N4LIH5"/>
<dbReference type="GO" id="GO:0045271">
    <property type="term" value="C:respiratory chain complex I"/>
    <property type="evidence" value="ECO:0007669"/>
    <property type="project" value="InterPro"/>
</dbReference>
<evidence type="ECO:0000313" key="2">
    <source>
        <dbReference type="EMBL" id="RPB21259.1"/>
    </source>
</evidence>
<dbReference type="EMBL" id="ML121561">
    <property type="protein sequence ID" value="RPB21259.1"/>
    <property type="molecule type" value="Genomic_DNA"/>
</dbReference>
<sequence length="231" mass="27056">MPRTLRDYVTLANIRTFHTSRKHQQHNSNLQMPSYTLRTLSPLQRLYYRFRTYRFPWRKRFFIGQDLSGNTYWELRDRLHPSRPRRIVEFAAQKGLSPRDLMALGVSSPQWHQWLRNLRSEPPSIEELVSDERRREGVRDRARKVEERWAEGGGRRIEGGVGMVRDRIGGMGRVVRLGLGEGEIRPVDEGKVTLGMGEKQLVKGEGMRDPWEEARREQEGPVAWVPQAGKR</sequence>
<proteinExistence type="inferred from homology"/>
<name>A0A3N4LIH5_9PEZI</name>
<dbReference type="PANTHER" id="PTHR32470">
    <property type="entry name" value="ADH DEHYDROGENASE [UBIQUINONE] 1 ALPHA SUBCOMPLEX ASSEMBLY FACTOR 2"/>
    <property type="match status" value="1"/>
</dbReference>
<dbReference type="GO" id="GO:0005739">
    <property type="term" value="C:mitochondrion"/>
    <property type="evidence" value="ECO:0007669"/>
    <property type="project" value="TreeGrafter"/>
</dbReference>